<dbReference type="Proteomes" id="UP001279734">
    <property type="component" value="Unassembled WGS sequence"/>
</dbReference>
<sequence length="237" mass="26981">MLSPRFVFAHCRRWRGWPAIFHSQDSSPLFIPLATLLPSASSLLNLVSVGTGTGVSLKFLSPAAHLNNGRHFVCWRLSVHLSVHREKIAMMIWNGLLHMEASVSVERVGFPIICVEVGVNAPMSVYIEIEAIESHEFVPTVVFFGTPRKIATSGNHLPISQQDLLYLELKRRHPMCLFAVGLRSKPPPKDNNEGCNLLGPQRTSMMQHKWQQEIQRYLVSLYLFEGQNKQQYEYFKL</sequence>
<dbReference type="EMBL" id="BSYO01000025">
    <property type="protein sequence ID" value="GMH23078.1"/>
    <property type="molecule type" value="Genomic_DNA"/>
</dbReference>
<reference evidence="1" key="1">
    <citation type="submission" date="2023-05" db="EMBL/GenBank/DDBJ databases">
        <title>Nepenthes gracilis genome sequencing.</title>
        <authorList>
            <person name="Fukushima K."/>
        </authorList>
    </citation>
    <scope>NUCLEOTIDE SEQUENCE</scope>
    <source>
        <strain evidence="1">SING2019-196</strain>
    </source>
</reference>
<name>A0AAD3T576_NEPGR</name>
<evidence type="ECO:0000313" key="2">
    <source>
        <dbReference type="Proteomes" id="UP001279734"/>
    </source>
</evidence>
<gene>
    <name evidence="1" type="ORF">Nepgr_024921</name>
</gene>
<protein>
    <submittedName>
        <fullName evidence="1">Uncharacterized protein</fullName>
    </submittedName>
</protein>
<accession>A0AAD3T576</accession>
<organism evidence="1 2">
    <name type="scientific">Nepenthes gracilis</name>
    <name type="common">Slender pitcher plant</name>
    <dbReference type="NCBI Taxonomy" id="150966"/>
    <lineage>
        <taxon>Eukaryota</taxon>
        <taxon>Viridiplantae</taxon>
        <taxon>Streptophyta</taxon>
        <taxon>Embryophyta</taxon>
        <taxon>Tracheophyta</taxon>
        <taxon>Spermatophyta</taxon>
        <taxon>Magnoliopsida</taxon>
        <taxon>eudicotyledons</taxon>
        <taxon>Gunneridae</taxon>
        <taxon>Pentapetalae</taxon>
        <taxon>Caryophyllales</taxon>
        <taxon>Nepenthaceae</taxon>
        <taxon>Nepenthes</taxon>
    </lineage>
</organism>
<proteinExistence type="predicted"/>
<keyword evidence="2" id="KW-1185">Reference proteome</keyword>
<evidence type="ECO:0000313" key="1">
    <source>
        <dbReference type="EMBL" id="GMH23078.1"/>
    </source>
</evidence>
<comment type="caution">
    <text evidence="1">The sequence shown here is derived from an EMBL/GenBank/DDBJ whole genome shotgun (WGS) entry which is preliminary data.</text>
</comment>
<dbReference type="AlphaFoldDB" id="A0AAD3T576"/>